<evidence type="ECO:0000256" key="1">
    <source>
        <dbReference type="SAM" id="MobiDB-lite"/>
    </source>
</evidence>
<feature type="compositionally biased region" description="Low complexity" evidence="1">
    <location>
        <begin position="199"/>
        <end position="215"/>
    </location>
</feature>
<feature type="region of interest" description="Disordered" evidence="1">
    <location>
        <begin position="199"/>
        <end position="272"/>
    </location>
</feature>
<feature type="compositionally biased region" description="Low complexity" evidence="1">
    <location>
        <begin position="778"/>
        <end position="800"/>
    </location>
</feature>
<sequence>MGAQLFSSAGGNLIRTSISPATHTIMPAAGTGTQQIVLPSGQTVIHRQTSTTQGGITKNVVLRPLNPTMSPVIYQSGQTGSLIHSQPTLITSSGGGLQVVNTGRNQGGQVQLITHPNIGQTGIGHQQLMNLLSSHGIISNTGNQIAGLVPGQNIVINGQVLNISQLGGLSVPQLQVQHNPQSGVTLAAHFQPTAQQVIIQHNSQQQQQQQHSLQQPKSTQSPSGVANIVPSQRSSSGLMGSKNVLTPTSNINSCSSTPTPSTPTPTRTPDIMSDACDMGGKTSQSINILEQALALSAIDLQSLGDDINFLDNMDCFPSVPTPPASVTPLPPVSKPKPSTTKAKSKTTKTKPKIIQPVVNVTVNSVQLQQPTTQFQNALGQKVTINPQQKIITADGQVFVLSANGQQFILQPSPSSAAVAVSTVKSEAAVTSTKGSVSTAGISISLASQLQMKDLNQRSNLDRQFKLSPSGTPMSLKQRHMPITSVAQPDRIFIKASTDSTGQLKTESGGQLVAAALVPYTTVTTVHNSPSLVPQFQASANFNGMHSFQLTNQKITTLSGTFLKQEPVEQVKEEPVTELEHCVSQAPDAESLSLPGMNLFRTSLATTTTTIIAISTPLVISSASFTAMTTTQSHQTTIMSTAQMKASRQTSVSSASSHLSCSSNPKERDPANIKSMIPIKIADSTVMLSLTPGEKERFENQLSHMSKKDQEEFLIHQQNIIRRTQQVQQKQLEQQKKLIQQQQLHQVQQQQHCQQQPEEFQQLEQGEQPRLTPKLQLQHLQLQQQSQQMQHQSQPPLQQQQTTHPPVVSASAHITRSEQTSSSSVSQTGQAAKGFPTTVQ</sequence>
<feature type="compositionally biased region" description="Low complexity" evidence="1">
    <location>
        <begin position="246"/>
        <end position="269"/>
    </location>
</feature>
<accession>A0A8S3Z3F0</accession>
<gene>
    <name evidence="2" type="ORF">CUNI_LOCUS9217</name>
</gene>
<dbReference type="Proteomes" id="UP000678393">
    <property type="component" value="Unassembled WGS sequence"/>
</dbReference>
<protein>
    <submittedName>
        <fullName evidence="2">Uncharacterized protein</fullName>
    </submittedName>
</protein>
<dbReference type="AlphaFoldDB" id="A0A8S3Z3F0"/>
<name>A0A8S3Z3F0_9EUPU</name>
<organism evidence="2 3">
    <name type="scientific">Candidula unifasciata</name>
    <dbReference type="NCBI Taxonomy" id="100452"/>
    <lineage>
        <taxon>Eukaryota</taxon>
        <taxon>Metazoa</taxon>
        <taxon>Spiralia</taxon>
        <taxon>Lophotrochozoa</taxon>
        <taxon>Mollusca</taxon>
        <taxon>Gastropoda</taxon>
        <taxon>Heterobranchia</taxon>
        <taxon>Euthyneura</taxon>
        <taxon>Panpulmonata</taxon>
        <taxon>Eupulmonata</taxon>
        <taxon>Stylommatophora</taxon>
        <taxon>Helicina</taxon>
        <taxon>Helicoidea</taxon>
        <taxon>Geomitridae</taxon>
        <taxon>Candidula</taxon>
    </lineage>
</organism>
<feature type="region of interest" description="Disordered" evidence="1">
    <location>
        <begin position="321"/>
        <end position="349"/>
    </location>
</feature>
<evidence type="ECO:0000313" key="2">
    <source>
        <dbReference type="EMBL" id="CAG5123659.1"/>
    </source>
</evidence>
<proteinExistence type="predicted"/>
<feature type="compositionally biased region" description="Polar residues" evidence="1">
    <location>
        <begin position="216"/>
        <end position="238"/>
    </location>
</feature>
<reference evidence="2" key="1">
    <citation type="submission" date="2021-04" db="EMBL/GenBank/DDBJ databases">
        <authorList>
            <consortium name="Molecular Ecology Group"/>
        </authorList>
    </citation>
    <scope>NUCLEOTIDE SEQUENCE</scope>
</reference>
<dbReference type="OrthoDB" id="2556847at2759"/>
<keyword evidence="3" id="KW-1185">Reference proteome</keyword>
<feature type="region of interest" description="Disordered" evidence="1">
    <location>
        <begin position="778"/>
        <end position="839"/>
    </location>
</feature>
<feature type="region of interest" description="Disordered" evidence="1">
    <location>
        <begin position="645"/>
        <end position="672"/>
    </location>
</feature>
<evidence type="ECO:0000313" key="3">
    <source>
        <dbReference type="Proteomes" id="UP000678393"/>
    </source>
</evidence>
<feature type="non-terminal residue" evidence="2">
    <location>
        <position position="839"/>
    </location>
</feature>
<feature type="compositionally biased region" description="Low complexity" evidence="1">
    <location>
        <begin position="645"/>
        <end position="662"/>
    </location>
</feature>
<feature type="compositionally biased region" description="Low complexity" evidence="1">
    <location>
        <begin position="816"/>
        <end position="829"/>
    </location>
</feature>
<comment type="caution">
    <text evidence="2">The sequence shown here is derived from an EMBL/GenBank/DDBJ whole genome shotgun (WGS) entry which is preliminary data.</text>
</comment>
<dbReference type="EMBL" id="CAJHNH020001580">
    <property type="protein sequence ID" value="CAG5123659.1"/>
    <property type="molecule type" value="Genomic_DNA"/>
</dbReference>
<feature type="compositionally biased region" description="Pro residues" evidence="1">
    <location>
        <begin position="321"/>
        <end position="334"/>
    </location>
</feature>